<keyword evidence="3" id="KW-1185">Reference proteome</keyword>
<comment type="caution">
    <text evidence="2">The sequence shown here is derived from an EMBL/GenBank/DDBJ whole genome shotgun (WGS) entry which is preliminary data.</text>
</comment>
<proteinExistence type="predicted"/>
<protein>
    <submittedName>
        <fullName evidence="2">Uncharacterized protein</fullName>
    </submittedName>
</protein>
<reference evidence="2" key="1">
    <citation type="submission" date="2023-07" db="EMBL/GenBank/DDBJ databases">
        <title>Chromosome-level Genome Assembly of Striped Snakehead (Channa striata).</title>
        <authorList>
            <person name="Liu H."/>
        </authorList>
    </citation>
    <scope>NUCLEOTIDE SEQUENCE</scope>
    <source>
        <strain evidence="2">Gz</strain>
        <tissue evidence="2">Muscle</tissue>
    </source>
</reference>
<evidence type="ECO:0000313" key="2">
    <source>
        <dbReference type="EMBL" id="KAK2847536.1"/>
    </source>
</evidence>
<evidence type="ECO:0000313" key="3">
    <source>
        <dbReference type="Proteomes" id="UP001187415"/>
    </source>
</evidence>
<dbReference type="Proteomes" id="UP001187415">
    <property type="component" value="Unassembled WGS sequence"/>
</dbReference>
<accession>A0AA88N0Y2</accession>
<feature type="compositionally biased region" description="Basic and acidic residues" evidence="1">
    <location>
        <begin position="19"/>
        <end position="35"/>
    </location>
</feature>
<evidence type="ECO:0000256" key="1">
    <source>
        <dbReference type="SAM" id="MobiDB-lite"/>
    </source>
</evidence>
<name>A0AA88N0Y2_CHASR</name>
<organism evidence="2 3">
    <name type="scientific">Channa striata</name>
    <name type="common">Snakehead murrel</name>
    <name type="synonym">Ophicephalus striatus</name>
    <dbReference type="NCBI Taxonomy" id="64152"/>
    <lineage>
        <taxon>Eukaryota</taxon>
        <taxon>Metazoa</taxon>
        <taxon>Chordata</taxon>
        <taxon>Craniata</taxon>
        <taxon>Vertebrata</taxon>
        <taxon>Euteleostomi</taxon>
        <taxon>Actinopterygii</taxon>
        <taxon>Neopterygii</taxon>
        <taxon>Teleostei</taxon>
        <taxon>Neoteleostei</taxon>
        <taxon>Acanthomorphata</taxon>
        <taxon>Anabantaria</taxon>
        <taxon>Anabantiformes</taxon>
        <taxon>Channoidei</taxon>
        <taxon>Channidae</taxon>
        <taxon>Channa</taxon>
    </lineage>
</organism>
<sequence>MHFENLAPEQIGTIAMPPRTEDTVEPRAGDGRERGSPAAKFGEAPVSFSRAVVGTRDLRQVVAFLFRDKEQIVLRKAHWPQRTQQAIVSREQFQKFGSLSLECQMLLYAVLSCHINWVDYNHKQILLQPERPGPLAPNLGGDLRHLWCLKNKTFCSSEGRFDEIDTELRDSSRADNAEIEAAEALIELKCASLYMDAVECNTPRSCYLEIGIHPPYHCWHEGWSDEDDGANGEDDKRWPEGREEGETGSDPMQGEATPSI</sequence>
<dbReference type="EMBL" id="JAUPFM010000007">
    <property type="protein sequence ID" value="KAK2847536.1"/>
    <property type="molecule type" value="Genomic_DNA"/>
</dbReference>
<dbReference type="AlphaFoldDB" id="A0AA88N0Y2"/>
<feature type="region of interest" description="Disordered" evidence="1">
    <location>
        <begin position="224"/>
        <end position="260"/>
    </location>
</feature>
<feature type="compositionally biased region" description="Basic and acidic residues" evidence="1">
    <location>
        <begin position="233"/>
        <end position="245"/>
    </location>
</feature>
<gene>
    <name evidence="2" type="ORF">Q5P01_010535</name>
</gene>
<feature type="region of interest" description="Disordered" evidence="1">
    <location>
        <begin position="1"/>
        <end position="40"/>
    </location>
</feature>